<dbReference type="EC" id="2.7.13.3" evidence="2"/>
<name>A0A4R5QM82_9PROT</name>
<dbReference type="PANTHER" id="PTHR41523:SF8">
    <property type="entry name" value="ETHYLENE RESPONSE SENSOR PROTEIN"/>
    <property type="match status" value="1"/>
</dbReference>
<dbReference type="InterPro" id="IPR035965">
    <property type="entry name" value="PAS-like_dom_sf"/>
</dbReference>
<dbReference type="Proteomes" id="UP000295096">
    <property type="component" value="Unassembled WGS sequence"/>
</dbReference>
<feature type="domain" description="PAS" evidence="8">
    <location>
        <begin position="179"/>
        <end position="245"/>
    </location>
</feature>
<dbReference type="SUPFAM" id="SSF55874">
    <property type="entry name" value="ATPase domain of HSP90 chaperone/DNA topoisomerase II/histidine kinase"/>
    <property type="match status" value="1"/>
</dbReference>
<dbReference type="SUPFAM" id="SSF55785">
    <property type="entry name" value="PYP-like sensor domain (PAS domain)"/>
    <property type="match status" value="3"/>
</dbReference>
<evidence type="ECO:0000259" key="8">
    <source>
        <dbReference type="SMART" id="SM00091"/>
    </source>
</evidence>
<keyword evidence="7" id="KW-0067">ATP-binding</keyword>
<evidence type="ECO:0000256" key="1">
    <source>
        <dbReference type="ARBA" id="ARBA00000085"/>
    </source>
</evidence>
<evidence type="ECO:0000256" key="4">
    <source>
        <dbReference type="ARBA" id="ARBA00022679"/>
    </source>
</evidence>
<dbReference type="Pfam" id="PF08447">
    <property type="entry name" value="PAS_3"/>
    <property type="match status" value="1"/>
</dbReference>
<dbReference type="Pfam" id="PF07536">
    <property type="entry name" value="HWE_HK"/>
    <property type="match status" value="1"/>
</dbReference>
<dbReference type="GO" id="GO:0005524">
    <property type="term" value="F:ATP binding"/>
    <property type="evidence" value="ECO:0007669"/>
    <property type="project" value="UniProtKB-KW"/>
</dbReference>
<keyword evidence="11" id="KW-1185">Reference proteome</keyword>
<dbReference type="GO" id="GO:0004673">
    <property type="term" value="F:protein histidine kinase activity"/>
    <property type="evidence" value="ECO:0007669"/>
    <property type="project" value="UniProtKB-EC"/>
</dbReference>
<accession>A0A4R5QM82</accession>
<dbReference type="InterPro" id="IPR000014">
    <property type="entry name" value="PAS"/>
</dbReference>
<keyword evidence="3" id="KW-0597">Phosphoprotein</keyword>
<reference evidence="10 11" key="1">
    <citation type="journal article" date="2016" name="J. Microbiol.">
        <title>Dankookia rubra gen. nov., sp. nov., an alphaproteobacterium isolated from sediment of a shallow stream.</title>
        <authorList>
            <person name="Kim W.H."/>
            <person name="Kim D.H."/>
            <person name="Kang K."/>
            <person name="Ahn T.Y."/>
        </authorList>
    </citation>
    <scope>NUCLEOTIDE SEQUENCE [LARGE SCALE GENOMIC DNA]</scope>
    <source>
        <strain evidence="10 11">JCM30602</strain>
    </source>
</reference>
<evidence type="ECO:0000313" key="10">
    <source>
        <dbReference type="EMBL" id="TDH64642.1"/>
    </source>
</evidence>
<dbReference type="Pfam" id="PF08448">
    <property type="entry name" value="PAS_4"/>
    <property type="match status" value="1"/>
</dbReference>
<dbReference type="PANTHER" id="PTHR41523">
    <property type="entry name" value="TWO-COMPONENT SYSTEM SENSOR PROTEIN"/>
    <property type="match status" value="1"/>
</dbReference>
<protein>
    <recommendedName>
        <fullName evidence="2">histidine kinase</fullName>
        <ecNumber evidence="2">2.7.13.3</ecNumber>
    </recommendedName>
</protein>
<keyword evidence="5" id="KW-0547">Nucleotide-binding</keyword>
<keyword evidence="4" id="KW-0808">Transferase</keyword>
<evidence type="ECO:0000256" key="5">
    <source>
        <dbReference type="ARBA" id="ARBA00022741"/>
    </source>
</evidence>
<dbReference type="EMBL" id="SMSJ01000001">
    <property type="protein sequence ID" value="TDH64642.1"/>
    <property type="molecule type" value="Genomic_DNA"/>
</dbReference>
<comment type="catalytic activity">
    <reaction evidence="1">
        <text>ATP + protein L-histidine = ADP + protein N-phospho-L-histidine.</text>
        <dbReference type="EC" id="2.7.13.3"/>
    </reaction>
</comment>
<evidence type="ECO:0000259" key="9">
    <source>
        <dbReference type="SMART" id="SM00911"/>
    </source>
</evidence>
<dbReference type="Gene3D" id="3.30.565.10">
    <property type="entry name" value="Histidine kinase-like ATPase, C-terminal domain"/>
    <property type="match status" value="1"/>
</dbReference>
<dbReference type="InterPro" id="IPR036890">
    <property type="entry name" value="HATPase_C_sf"/>
</dbReference>
<proteinExistence type="predicted"/>
<evidence type="ECO:0000256" key="3">
    <source>
        <dbReference type="ARBA" id="ARBA00022553"/>
    </source>
</evidence>
<dbReference type="InterPro" id="IPR011102">
    <property type="entry name" value="Sig_transdc_His_kinase_HWE"/>
</dbReference>
<evidence type="ECO:0000256" key="6">
    <source>
        <dbReference type="ARBA" id="ARBA00022777"/>
    </source>
</evidence>
<dbReference type="SMART" id="SM00086">
    <property type="entry name" value="PAC"/>
    <property type="match status" value="1"/>
</dbReference>
<dbReference type="InterPro" id="IPR013656">
    <property type="entry name" value="PAS_4"/>
</dbReference>
<dbReference type="OrthoDB" id="341208at2"/>
<dbReference type="NCBIfam" id="TIGR00229">
    <property type="entry name" value="sensory_box"/>
    <property type="match status" value="2"/>
</dbReference>
<dbReference type="CDD" id="cd00130">
    <property type="entry name" value="PAS"/>
    <property type="match status" value="1"/>
</dbReference>
<dbReference type="InterPro" id="IPR013655">
    <property type="entry name" value="PAS_fold_3"/>
</dbReference>
<gene>
    <name evidence="10" type="ORF">E2C06_01485</name>
</gene>
<evidence type="ECO:0000256" key="7">
    <source>
        <dbReference type="ARBA" id="ARBA00022840"/>
    </source>
</evidence>
<evidence type="ECO:0000313" key="11">
    <source>
        <dbReference type="Proteomes" id="UP000295096"/>
    </source>
</evidence>
<dbReference type="Gene3D" id="3.30.450.20">
    <property type="entry name" value="PAS domain"/>
    <property type="match status" value="3"/>
</dbReference>
<feature type="domain" description="Signal transduction histidine kinase HWE region" evidence="9">
    <location>
        <begin position="445"/>
        <end position="535"/>
    </location>
</feature>
<dbReference type="SMART" id="SM00911">
    <property type="entry name" value="HWE_HK"/>
    <property type="match status" value="1"/>
</dbReference>
<feature type="domain" description="PAS" evidence="8">
    <location>
        <begin position="315"/>
        <end position="380"/>
    </location>
</feature>
<comment type="caution">
    <text evidence="10">The sequence shown here is derived from an EMBL/GenBank/DDBJ whole genome shotgun (WGS) entry which is preliminary data.</text>
</comment>
<dbReference type="SMART" id="SM00091">
    <property type="entry name" value="PAS"/>
    <property type="match status" value="3"/>
</dbReference>
<evidence type="ECO:0000256" key="2">
    <source>
        <dbReference type="ARBA" id="ARBA00012438"/>
    </source>
</evidence>
<dbReference type="InterPro" id="IPR001610">
    <property type="entry name" value="PAC"/>
</dbReference>
<feature type="domain" description="PAS" evidence="8">
    <location>
        <begin position="55"/>
        <end position="121"/>
    </location>
</feature>
<dbReference type="AlphaFoldDB" id="A0A4R5QM82"/>
<keyword evidence="6" id="KW-0418">Kinase</keyword>
<organism evidence="10 11">
    <name type="scientific">Dankookia rubra</name>
    <dbReference type="NCBI Taxonomy" id="1442381"/>
    <lineage>
        <taxon>Bacteria</taxon>
        <taxon>Pseudomonadati</taxon>
        <taxon>Pseudomonadota</taxon>
        <taxon>Alphaproteobacteria</taxon>
        <taxon>Acetobacterales</taxon>
        <taxon>Roseomonadaceae</taxon>
        <taxon>Dankookia</taxon>
    </lineage>
</organism>
<sequence>MKPLVRCPASCACLPVATPLPCVLPGPPGVARLFFPSPPGPALTQSFLRPSPSAAAVAGILDIIPVAAVILDRPALGVLAGNAEAAGLLGCRPERLPEAWGAALDGRAGQELRRRLAGVTSRDRPEVFDARLQLPDRAPKAMLVRARCVELEGWQVVSAVLVDITRRTRAEARLATAHRRLEVALAGAELGAWQRDLRTDLLEVTARWCEMLGLPPMKTVPVTVWRTLVHPEDQEVLRNLAQAQDAGLDGRIEVLLRLRHADGRWIPVLSRGEVIERDAEGRAVVLSGTHYDLSARHAAEAARRQSEAEARRRLADLETLYRSAPLGLAQFDRAMRFVRVNEALAEINGFPVEAHLGRLAWDLVPDLQAAAEPLFRRVLDQGETITGIEFTGQTARAPGVQRDWVEQFYPVRDPETQEILGVGIVCEEVTERKRAERTRELLLRELDHRVKNLFAIVSGLVSYSARGAATPQAMRNALLGRVGALARAHDLVRPAIAGLGADLPGTTLEALLRALLEPFGGDDGMPERLRLQGPTLPLGPTAAPAIALAVHEMATNAAKYGALSREGGTVTVDWTADGAGLRLRWTEQGGPAVATPAHRGFGHRLVNQSAAQLGGTAGFDWATDGLAVELLLPLGRVAG</sequence>